<name>A0AAD3TDM9_NEPGR</name>
<dbReference type="EMBL" id="BSYO01000032">
    <property type="protein sequence ID" value="GMH26916.1"/>
    <property type="molecule type" value="Genomic_DNA"/>
</dbReference>
<proteinExistence type="predicted"/>
<dbReference type="AlphaFoldDB" id="A0AAD3TDM9"/>
<dbReference type="Proteomes" id="UP001279734">
    <property type="component" value="Unassembled WGS sequence"/>
</dbReference>
<gene>
    <name evidence="1" type="ORF">Nepgr_028759</name>
</gene>
<organism evidence="1 2">
    <name type="scientific">Nepenthes gracilis</name>
    <name type="common">Slender pitcher plant</name>
    <dbReference type="NCBI Taxonomy" id="150966"/>
    <lineage>
        <taxon>Eukaryota</taxon>
        <taxon>Viridiplantae</taxon>
        <taxon>Streptophyta</taxon>
        <taxon>Embryophyta</taxon>
        <taxon>Tracheophyta</taxon>
        <taxon>Spermatophyta</taxon>
        <taxon>Magnoliopsida</taxon>
        <taxon>eudicotyledons</taxon>
        <taxon>Gunneridae</taxon>
        <taxon>Pentapetalae</taxon>
        <taxon>Caryophyllales</taxon>
        <taxon>Nepenthaceae</taxon>
        <taxon>Nepenthes</taxon>
    </lineage>
</organism>
<reference evidence="1" key="1">
    <citation type="submission" date="2023-05" db="EMBL/GenBank/DDBJ databases">
        <title>Nepenthes gracilis genome sequencing.</title>
        <authorList>
            <person name="Fukushima K."/>
        </authorList>
    </citation>
    <scope>NUCLEOTIDE SEQUENCE</scope>
    <source>
        <strain evidence="1">SING2019-196</strain>
    </source>
</reference>
<protein>
    <submittedName>
        <fullName evidence="1">Uncharacterized protein</fullName>
    </submittedName>
</protein>
<keyword evidence="2" id="KW-1185">Reference proteome</keyword>
<sequence length="139" mass="15942">MTKGYFYCRAFFGSLYRCLARGAKAVLQVYPKNLSQRQLIVSLAILLDEQANHPTESSLLPTFSAYSGQNYPQDIVKRWNVEEHFNPLLNGSSTQLTFIIYYNALLDNVVFRLQSITDNYSFCSTPNCTMSLHLEVRQI</sequence>
<accession>A0AAD3TDM9</accession>
<evidence type="ECO:0000313" key="2">
    <source>
        <dbReference type="Proteomes" id="UP001279734"/>
    </source>
</evidence>
<comment type="caution">
    <text evidence="1">The sequence shown here is derived from an EMBL/GenBank/DDBJ whole genome shotgun (WGS) entry which is preliminary data.</text>
</comment>
<evidence type="ECO:0000313" key="1">
    <source>
        <dbReference type="EMBL" id="GMH26916.1"/>
    </source>
</evidence>